<feature type="domain" description="Glycosyltransferase 2-like" evidence="5">
    <location>
        <begin position="7"/>
        <end position="137"/>
    </location>
</feature>
<gene>
    <name evidence="6" type="ORF">NC992_16115</name>
</gene>
<keyword evidence="7" id="KW-1185">Reference proteome</keyword>
<comment type="similarity">
    <text evidence="2">Belongs to the glycosyltransferase 2 family.</text>
</comment>
<reference evidence="6 7" key="1">
    <citation type="submission" date="2022-04" db="EMBL/GenBank/DDBJ databases">
        <title>Positive selection, recombination, and allopatry shape intraspecific diversity of widespread and dominant cyanobacteria.</title>
        <authorList>
            <person name="Wei J."/>
            <person name="Shu W."/>
            <person name="Hu C."/>
        </authorList>
    </citation>
    <scope>NUCLEOTIDE SEQUENCE [LARGE SCALE GENOMIC DNA]</scope>
    <source>
        <strain evidence="6 7">DQ-A4</strain>
    </source>
</reference>
<organism evidence="6 7">
    <name type="scientific">Leptolyngbya subtilissima DQ-A4</name>
    <dbReference type="NCBI Taxonomy" id="2933933"/>
    <lineage>
        <taxon>Bacteria</taxon>
        <taxon>Bacillati</taxon>
        <taxon>Cyanobacteriota</taxon>
        <taxon>Cyanophyceae</taxon>
        <taxon>Leptolyngbyales</taxon>
        <taxon>Leptolyngbyaceae</taxon>
        <taxon>Leptolyngbya group</taxon>
        <taxon>Leptolyngbya</taxon>
    </lineage>
</organism>
<dbReference type="InterPro" id="IPR001173">
    <property type="entry name" value="Glyco_trans_2-like"/>
</dbReference>
<evidence type="ECO:0000256" key="3">
    <source>
        <dbReference type="ARBA" id="ARBA00022676"/>
    </source>
</evidence>
<accession>A0ABV0K6K1</accession>
<proteinExistence type="inferred from homology"/>
<dbReference type="RefSeq" id="WP_190704003.1">
    <property type="nucleotide sequence ID" value="NZ_JAMPKX010000007.1"/>
</dbReference>
<evidence type="ECO:0000313" key="7">
    <source>
        <dbReference type="Proteomes" id="UP001482513"/>
    </source>
</evidence>
<keyword evidence="4" id="KW-0808">Transferase</keyword>
<dbReference type="PANTHER" id="PTHR43179:SF12">
    <property type="entry name" value="GALACTOFURANOSYLTRANSFERASE GLFT2"/>
    <property type="match status" value="1"/>
</dbReference>
<evidence type="ECO:0000256" key="2">
    <source>
        <dbReference type="ARBA" id="ARBA00006739"/>
    </source>
</evidence>
<protein>
    <submittedName>
        <fullName evidence="6">Glycosyltransferase family 2 protein</fullName>
    </submittedName>
</protein>
<evidence type="ECO:0000256" key="4">
    <source>
        <dbReference type="ARBA" id="ARBA00022679"/>
    </source>
</evidence>
<comment type="pathway">
    <text evidence="1">Cell wall biogenesis; cell wall polysaccharide biosynthesis.</text>
</comment>
<dbReference type="Gene3D" id="3.90.550.10">
    <property type="entry name" value="Spore Coat Polysaccharide Biosynthesis Protein SpsA, Chain A"/>
    <property type="match status" value="1"/>
</dbReference>
<dbReference type="PANTHER" id="PTHR43179">
    <property type="entry name" value="RHAMNOSYLTRANSFERASE WBBL"/>
    <property type="match status" value="1"/>
</dbReference>
<evidence type="ECO:0000313" key="6">
    <source>
        <dbReference type="EMBL" id="MEP0948411.1"/>
    </source>
</evidence>
<sequence>MDNKAYILIPVHNRRATTLSCLQDLDRNGDLTRHRVVVIDDGSTDGTGAAIQASFPTITVLTGDGHLWWTGAIRLGMEYAIAQGAQYLVWLNDDCRLAPNALDGFVQFCHNHPKTIVGAQGFEQNDRDRLSFGGKRKTWQGYRFLTLPPDKTAPCDLLSGNLVCMPRAVVDAIGYPDVAASPHYGGDSLYLLRAQNAGFRLFVDSHYPVFNQAAEARLCPADWLMAPGDPWQLLRLAFNPYSGLSWRVWWRLNWLAYGPWGVVMFLKKYLSVLPITLLRLLPVATRQRLFRPGQVSSNQPI</sequence>
<evidence type="ECO:0000256" key="1">
    <source>
        <dbReference type="ARBA" id="ARBA00004776"/>
    </source>
</evidence>
<dbReference type="Pfam" id="PF00535">
    <property type="entry name" value="Glycos_transf_2"/>
    <property type="match status" value="1"/>
</dbReference>
<comment type="caution">
    <text evidence="6">The sequence shown here is derived from an EMBL/GenBank/DDBJ whole genome shotgun (WGS) entry which is preliminary data.</text>
</comment>
<dbReference type="SUPFAM" id="SSF53448">
    <property type="entry name" value="Nucleotide-diphospho-sugar transferases"/>
    <property type="match status" value="1"/>
</dbReference>
<dbReference type="Proteomes" id="UP001482513">
    <property type="component" value="Unassembled WGS sequence"/>
</dbReference>
<dbReference type="InterPro" id="IPR029044">
    <property type="entry name" value="Nucleotide-diphossugar_trans"/>
</dbReference>
<name>A0ABV0K6K1_9CYAN</name>
<keyword evidence="3" id="KW-0328">Glycosyltransferase</keyword>
<evidence type="ECO:0000259" key="5">
    <source>
        <dbReference type="Pfam" id="PF00535"/>
    </source>
</evidence>
<dbReference type="EMBL" id="JAMPKX010000007">
    <property type="protein sequence ID" value="MEP0948411.1"/>
    <property type="molecule type" value="Genomic_DNA"/>
</dbReference>